<organism evidence="4 5">
    <name type="scientific">Microlunatus aurantiacus</name>
    <dbReference type="NCBI Taxonomy" id="446786"/>
    <lineage>
        <taxon>Bacteria</taxon>
        <taxon>Bacillati</taxon>
        <taxon>Actinomycetota</taxon>
        <taxon>Actinomycetes</taxon>
        <taxon>Propionibacteriales</taxon>
        <taxon>Propionibacteriaceae</taxon>
        <taxon>Microlunatus</taxon>
    </lineage>
</organism>
<keyword evidence="1" id="KW-0479">Metal-binding</keyword>
<evidence type="ECO:0000313" key="4">
    <source>
        <dbReference type="EMBL" id="GAA3700076.1"/>
    </source>
</evidence>
<dbReference type="InterPro" id="IPR001559">
    <property type="entry name" value="Phosphotriesterase"/>
</dbReference>
<dbReference type="PANTHER" id="PTHR10819:SF3">
    <property type="entry name" value="PHOSPHOTRIESTERASE-RELATED PROTEIN"/>
    <property type="match status" value="1"/>
</dbReference>
<comment type="similarity">
    <text evidence="3">Belongs to the metallo-dependent hydrolases superfamily. Phosphotriesterase family.</text>
</comment>
<evidence type="ECO:0000313" key="5">
    <source>
        <dbReference type="Proteomes" id="UP001500051"/>
    </source>
</evidence>
<dbReference type="RefSeq" id="WP_344811792.1">
    <property type="nucleotide sequence ID" value="NZ_BAAAYX010000004.1"/>
</dbReference>
<proteinExistence type="inferred from homology"/>
<dbReference type="Gene3D" id="3.20.20.140">
    <property type="entry name" value="Metal-dependent hydrolases"/>
    <property type="match status" value="1"/>
</dbReference>
<gene>
    <name evidence="4" type="ORF">GCM10022204_15940</name>
</gene>
<reference evidence="5" key="1">
    <citation type="journal article" date="2019" name="Int. J. Syst. Evol. Microbiol.">
        <title>The Global Catalogue of Microorganisms (GCM) 10K type strain sequencing project: providing services to taxonomists for standard genome sequencing and annotation.</title>
        <authorList>
            <consortium name="The Broad Institute Genomics Platform"/>
            <consortium name="The Broad Institute Genome Sequencing Center for Infectious Disease"/>
            <person name="Wu L."/>
            <person name="Ma J."/>
        </authorList>
    </citation>
    <scope>NUCLEOTIDE SEQUENCE [LARGE SCALE GENOMIC DNA]</scope>
    <source>
        <strain evidence="5">JCM 16548</strain>
    </source>
</reference>
<sequence>MASLITTLGPRTAAELGAILPHEHVFVDLRTWQQPGFGEADPAEVVEVMAPYLRDAQRQGVTAIVEPGTIGVGRRVDILLAVSQATGLPLVAPTGAYREQWIPPFVRERSTEALRDLFVAELTDEIEGTGVRAGWIKIGASDDGITVTEEKVLRAAVAASLATGATIGSHTVSGAVARDQLDIIERAGGRPDRFVWIHAHVEPDRALHLELARRGCWVELDGIGDPAQDQDFIAMIRDLLDAGFAESVLLSQDRGWFDPAQPRGGTPLPYTALFDRFIPLLAEQDVDDATISTLTRHNPFRAFAR</sequence>
<feature type="modified residue" description="N6-carboxylysine" evidence="3">
    <location>
        <position position="137"/>
    </location>
</feature>
<comment type="caution">
    <text evidence="4">The sequence shown here is derived from an EMBL/GenBank/DDBJ whole genome shotgun (WGS) entry which is preliminary data.</text>
</comment>
<evidence type="ECO:0000256" key="2">
    <source>
        <dbReference type="ARBA" id="ARBA00022801"/>
    </source>
</evidence>
<dbReference type="EMBL" id="BAAAYX010000004">
    <property type="protein sequence ID" value="GAA3700076.1"/>
    <property type="molecule type" value="Genomic_DNA"/>
</dbReference>
<dbReference type="PROSITE" id="PS51347">
    <property type="entry name" value="PHOSPHOTRIESTERASE_2"/>
    <property type="match status" value="1"/>
</dbReference>
<dbReference type="PANTHER" id="PTHR10819">
    <property type="entry name" value="PHOSPHOTRIESTERASE-RELATED"/>
    <property type="match status" value="1"/>
</dbReference>
<evidence type="ECO:0000256" key="1">
    <source>
        <dbReference type="ARBA" id="ARBA00022723"/>
    </source>
</evidence>
<name>A0ABP7D712_9ACTN</name>
<accession>A0ABP7D712</accession>
<dbReference type="Pfam" id="PF02126">
    <property type="entry name" value="PTE"/>
    <property type="match status" value="1"/>
</dbReference>
<keyword evidence="5" id="KW-1185">Reference proteome</keyword>
<evidence type="ECO:0000256" key="3">
    <source>
        <dbReference type="PROSITE-ProRule" id="PRU00679"/>
    </source>
</evidence>
<dbReference type="InterPro" id="IPR032466">
    <property type="entry name" value="Metal_Hydrolase"/>
</dbReference>
<dbReference type="SUPFAM" id="SSF51556">
    <property type="entry name" value="Metallo-dependent hydrolases"/>
    <property type="match status" value="1"/>
</dbReference>
<keyword evidence="2" id="KW-0378">Hydrolase</keyword>
<protein>
    <submittedName>
        <fullName evidence="4">Phosphotriesterase</fullName>
    </submittedName>
</protein>
<dbReference type="Proteomes" id="UP001500051">
    <property type="component" value="Unassembled WGS sequence"/>
</dbReference>